<dbReference type="InterPro" id="IPR010388">
    <property type="entry name" value="Anaerobic_Co-chelatase"/>
</dbReference>
<dbReference type="SUPFAM" id="SSF53800">
    <property type="entry name" value="Chelatase"/>
    <property type="match status" value="1"/>
</dbReference>
<evidence type="ECO:0000313" key="4">
    <source>
        <dbReference type="EMBL" id="MBC8578520.1"/>
    </source>
</evidence>
<evidence type="ECO:0000256" key="3">
    <source>
        <dbReference type="PIRSR" id="PIRSR033579-3"/>
    </source>
</evidence>
<reference evidence="4" key="1">
    <citation type="submission" date="2020-08" db="EMBL/GenBank/DDBJ databases">
        <title>Genome public.</title>
        <authorList>
            <person name="Liu C."/>
            <person name="Sun Q."/>
        </authorList>
    </citation>
    <scope>NUCLEOTIDE SEQUENCE</scope>
    <source>
        <strain evidence="4">NSJ-12</strain>
    </source>
</reference>
<dbReference type="GO" id="GO:0046872">
    <property type="term" value="F:metal ion binding"/>
    <property type="evidence" value="ECO:0007669"/>
    <property type="project" value="UniProtKB-KW"/>
</dbReference>
<dbReference type="AlphaFoldDB" id="A0A926EH79"/>
<feature type="binding site" evidence="2">
    <location>
        <begin position="85"/>
        <end position="92"/>
    </location>
    <ligand>
        <name>substrate</name>
    </ligand>
</feature>
<proteinExistence type="predicted"/>
<dbReference type="GO" id="GO:0016852">
    <property type="term" value="F:sirohydrochlorin cobaltochelatase activity"/>
    <property type="evidence" value="ECO:0007669"/>
    <property type="project" value="InterPro"/>
</dbReference>
<dbReference type="RefSeq" id="WP_249331507.1">
    <property type="nucleotide sequence ID" value="NZ_JACRSY010000003.1"/>
</dbReference>
<feature type="binding site" evidence="2">
    <location>
        <position position="10"/>
    </location>
    <ligand>
        <name>Co(2+)</name>
        <dbReference type="ChEBI" id="CHEBI:48828"/>
    </ligand>
</feature>
<dbReference type="EMBL" id="JACRSY010000003">
    <property type="protein sequence ID" value="MBC8578520.1"/>
    <property type="molecule type" value="Genomic_DNA"/>
</dbReference>
<keyword evidence="3" id="KW-0170">Cobalt</keyword>
<sequence length="252" mass="28784">MKKAILMISFGTSHLAQKKESIDPCIEAIKEAFKEWDIYETFSSGFLRKKLKEEQGLVLPSPKELMEKLKELGYKQVIIQPLFLIEGIEYDKLIELAKSYEKDIQVQVGKALLSQREDYKALVQELAREYSQMETQLLVLGHGSTHEAHTSYHILQEVLDETGLKACVTTLEDRDKIYTLPLEKGKVTLIPFMLVAGNHILKDVLSDEETSWKSGLTKLGYDLEVIQRGLGSYKSTSQIYIQHIGNAMRLYK</sequence>
<feature type="active site" description="Proton acceptor" evidence="1">
    <location>
        <position position="142"/>
    </location>
</feature>
<feature type="binding site" evidence="2">
    <location>
        <position position="199"/>
    </location>
    <ligand>
        <name>Co(2+)</name>
        <dbReference type="ChEBI" id="CHEBI:48828"/>
    </ligand>
</feature>
<keyword evidence="3" id="KW-0479">Metal-binding</keyword>
<comment type="caution">
    <text evidence="4">The sequence shown here is derived from an EMBL/GenBank/DDBJ whole genome shotgun (WGS) entry which is preliminary data.</text>
</comment>
<evidence type="ECO:0000256" key="2">
    <source>
        <dbReference type="PIRSR" id="PIRSR033579-2"/>
    </source>
</evidence>
<dbReference type="Gene3D" id="3.40.50.1400">
    <property type="match status" value="2"/>
</dbReference>
<name>A0A926EH79_9FIRM</name>
<evidence type="ECO:0000256" key="1">
    <source>
        <dbReference type="PIRSR" id="PIRSR033579-1"/>
    </source>
</evidence>
<dbReference type="PIRSF" id="PIRSF033579">
    <property type="entry name" value="Anaer_Co_chel"/>
    <property type="match status" value="1"/>
</dbReference>
<dbReference type="GO" id="GO:0019251">
    <property type="term" value="P:anaerobic cobalamin biosynthetic process"/>
    <property type="evidence" value="ECO:0007669"/>
    <property type="project" value="InterPro"/>
</dbReference>
<accession>A0A926EH79</accession>
<protein>
    <submittedName>
        <fullName evidence="4">Sirohydrochlorin cobaltochelatase</fullName>
    </submittedName>
</protein>
<feature type="binding site" evidence="2">
    <location>
        <begin position="194"/>
        <end position="195"/>
    </location>
    <ligand>
        <name>substrate</name>
    </ligand>
</feature>
<dbReference type="Pfam" id="PF06180">
    <property type="entry name" value="CbiK"/>
    <property type="match status" value="1"/>
</dbReference>
<feature type="binding site" evidence="3">
    <location>
        <position position="142"/>
    </location>
    <ligand>
        <name>Co(2+)</name>
        <dbReference type="ChEBI" id="CHEBI:48828"/>
    </ligand>
</feature>
<evidence type="ECO:0000313" key="5">
    <source>
        <dbReference type="Proteomes" id="UP000655830"/>
    </source>
</evidence>
<keyword evidence="5" id="KW-1185">Reference proteome</keyword>
<gene>
    <name evidence="4" type="ORF">H8718_03090</name>
</gene>
<feature type="binding site" evidence="3">
    <location>
        <position position="172"/>
    </location>
    <ligand>
        <name>Co(2+)</name>
        <dbReference type="ChEBI" id="CHEBI:48828"/>
    </ligand>
</feature>
<organism evidence="4 5">
    <name type="scientific">Zhenhengia yiwuensis</name>
    <dbReference type="NCBI Taxonomy" id="2763666"/>
    <lineage>
        <taxon>Bacteria</taxon>
        <taxon>Bacillati</taxon>
        <taxon>Bacillota</taxon>
        <taxon>Clostridia</taxon>
        <taxon>Lachnospirales</taxon>
        <taxon>Lachnospiraceae</taxon>
        <taxon>Zhenhengia</taxon>
    </lineage>
</organism>
<dbReference type="Proteomes" id="UP000655830">
    <property type="component" value="Unassembled WGS sequence"/>
</dbReference>